<sequence>MVEARFALLEAQKFRSPEPSLVNKIGVVDERPHVLGSWRKLEVKDAAGGLGPRQGSSAFVHKGYLYVAGGEKYGGGPLYDQFWRINLAKLDKWQRLEDVPPSLGNHHINYGFAVTSDEKAFYFTGAMWVHYYDLRRQRWEGLITDPRASGVDWPFLDIDQFSIQCVDDLIYIFGGCHSEAVLGRKYMLEFDPKAKRWAKLSGDYKPQMPDGSQPGPRHSACSWVSKDKKIYLLYGDANRMAAQMANQVGADRNMRADMVVQRLLELGYTIQDNRVIDQVIVFGGYCPSTPVSTEGHTLTYSYFGDTFICEFNDDVIPPKEPASELCIGSAALVDSQRIKWKQVITRGFPTYRARAHLVVDGTTGKTYLFSGYVNTEYVPPRQTHVSRAFSDIWELRLNIPGGHFAGVGLAEKARTASAGPWKRCFACGSAGQWKKCEGEY</sequence>
<dbReference type="Proteomes" id="UP000567179">
    <property type="component" value="Unassembled WGS sequence"/>
</dbReference>
<dbReference type="Gene3D" id="2.120.10.80">
    <property type="entry name" value="Kelch-type beta propeller"/>
    <property type="match status" value="2"/>
</dbReference>
<evidence type="ECO:0000313" key="1">
    <source>
        <dbReference type="EMBL" id="KAF5328236.1"/>
    </source>
</evidence>
<reference evidence="1 2" key="1">
    <citation type="journal article" date="2020" name="ISME J.">
        <title>Uncovering the hidden diversity of litter-decomposition mechanisms in mushroom-forming fungi.</title>
        <authorList>
            <person name="Floudas D."/>
            <person name="Bentzer J."/>
            <person name="Ahren D."/>
            <person name="Johansson T."/>
            <person name="Persson P."/>
            <person name="Tunlid A."/>
        </authorList>
    </citation>
    <scope>NUCLEOTIDE SEQUENCE [LARGE SCALE GENOMIC DNA]</scope>
    <source>
        <strain evidence="1 2">CBS 101986</strain>
    </source>
</reference>
<accession>A0A8H5BS69</accession>
<dbReference type="OrthoDB" id="432528at2759"/>
<gene>
    <name evidence="1" type="ORF">D9619_013427</name>
</gene>
<evidence type="ECO:0000313" key="2">
    <source>
        <dbReference type="Proteomes" id="UP000567179"/>
    </source>
</evidence>
<comment type="caution">
    <text evidence="1">The sequence shown here is derived from an EMBL/GenBank/DDBJ whole genome shotgun (WGS) entry which is preliminary data.</text>
</comment>
<dbReference type="PANTHER" id="PTHR23244">
    <property type="entry name" value="KELCH REPEAT DOMAIN"/>
    <property type="match status" value="1"/>
</dbReference>
<proteinExistence type="predicted"/>
<dbReference type="EMBL" id="JAACJJ010000005">
    <property type="protein sequence ID" value="KAF5328236.1"/>
    <property type="molecule type" value="Genomic_DNA"/>
</dbReference>
<name>A0A8H5BS69_9AGAR</name>
<organism evidence="1 2">
    <name type="scientific">Psilocybe cf. subviscida</name>
    <dbReference type="NCBI Taxonomy" id="2480587"/>
    <lineage>
        <taxon>Eukaryota</taxon>
        <taxon>Fungi</taxon>
        <taxon>Dikarya</taxon>
        <taxon>Basidiomycota</taxon>
        <taxon>Agaricomycotina</taxon>
        <taxon>Agaricomycetes</taxon>
        <taxon>Agaricomycetidae</taxon>
        <taxon>Agaricales</taxon>
        <taxon>Agaricineae</taxon>
        <taxon>Strophariaceae</taxon>
        <taxon>Psilocybe</taxon>
    </lineage>
</organism>
<dbReference type="SUPFAM" id="SSF117281">
    <property type="entry name" value="Kelch motif"/>
    <property type="match status" value="1"/>
</dbReference>
<keyword evidence="2" id="KW-1185">Reference proteome</keyword>
<dbReference type="AlphaFoldDB" id="A0A8H5BS69"/>
<dbReference type="InterPro" id="IPR015915">
    <property type="entry name" value="Kelch-typ_b-propeller"/>
</dbReference>
<protein>
    <submittedName>
        <fullName evidence="1">Uncharacterized protein</fullName>
    </submittedName>
</protein>